<evidence type="ECO:0000313" key="2">
    <source>
        <dbReference type="EMBL" id="KDR83906.1"/>
    </source>
</evidence>
<dbReference type="AlphaFoldDB" id="A0A067TL77"/>
<gene>
    <name evidence="2" type="ORF">GALMADRAFT_683808</name>
</gene>
<keyword evidence="1" id="KW-0812">Transmembrane</keyword>
<keyword evidence="1" id="KW-1133">Transmembrane helix</keyword>
<evidence type="ECO:0000256" key="1">
    <source>
        <dbReference type="SAM" id="Phobius"/>
    </source>
</evidence>
<keyword evidence="1" id="KW-0472">Membrane</keyword>
<proteinExistence type="predicted"/>
<dbReference type="Proteomes" id="UP000027222">
    <property type="component" value="Unassembled WGS sequence"/>
</dbReference>
<dbReference type="HOGENOM" id="CLU_2704969_0_0_1"/>
<reference evidence="3" key="1">
    <citation type="journal article" date="2014" name="Proc. Natl. Acad. Sci. U.S.A.">
        <title>Extensive sampling of basidiomycete genomes demonstrates inadequacy of the white-rot/brown-rot paradigm for wood decay fungi.</title>
        <authorList>
            <person name="Riley R."/>
            <person name="Salamov A.A."/>
            <person name="Brown D.W."/>
            <person name="Nagy L.G."/>
            <person name="Floudas D."/>
            <person name="Held B.W."/>
            <person name="Levasseur A."/>
            <person name="Lombard V."/>
            <person name="Morin E."/>
            <person name="Otillar R."/>
            <person name="Lindquist E.A."/>
            <person name="Sun H."/>
            <person name="LaButti K.M."/>
            <person name="Schmutz J."/>
            <person name="Jabbour D."/>
            <person name="Luo H."/>
            <person name="Baker S.E."/>
            <person name="Pisabarro A.G."/>
            <person name="Walton J.D."/>
            <person name="Blanchette R.A."/>
            <person name="Henrissat B."/>
            <person name="Martin F."/>
            <person name="Cullen D."/>
            <person name="Hibbett D.S."/>
            <person name="Grigoriev I.V."/>
        </authorList>
    </citation>
    <scope>NUCLEOTIDE SEQUENCE [LARGE SCALE GENOMIC DNA]</scope>
    <source>
        <strain evidence="3">CBS 339.88</strain>
    </source>
</reference>
<sequence>MFMVHDSFMPARSCPLPRPLTHFMVLVLLLHIFLTIVYALISFFYYVFGLGDALMYKLMYDALCMMIIWCMDC</sequence>
<accession>A0A067TL77</accession>
<evidence type="ECO:0000313" key="3">
    <source>
        <dbReference type="Proteomes" id="UP000027222"/>
    </source>
</evidence>
<dbReference type="EMBL" id="KL142368">
    <property type="protein sequence ID" value="KDR83906.1"/>
    <property type="molecule type" value="Genomic_DNA"/>
</dbReference>
<keyword evidence="3" id="KW-1185">Reference proteome</keyword>
<name>A0A067TL77_GALM3</name>
<organism evidence="2 3">
    <name type="scientific">Galerina marginata (strain CBS 339.88)</name>
    <dbReference type="NCBI Taxonomy" id="685588"/>
    <lineage>
        <taxon>Eukaryota</taxon>
        <taxon>Fungi</taxon>
        <taxon>Dikarya</taxon>
        <taxon>Basidiomycota</taxon>
        <taxon>Agaricomycotina</taxon>
        <taxon>Agaricomycetes</taxon>
        <taxon>Agaricomycetidae</taxon>
        <taxon>Agaricales</taxon>
        <taxon>Agaricineae</taxon>
        <taxon>Strophariaceae</taxon>
        <taxon>Galerina</taxon>
    </lineage>
</organism>
<feature type="transmembrane region" description="Helical" evidence="1">
    <location>
        <begin position="20"/>
        <end position="48"/>
    </location>
</feature>
<protein>
    <submittedName>
        <fullName evidence="2">Uncharacterized protein</fullName>
    </submittedName>
</protein>